<evidence type="ECO:0000313" key="2">
    <source>
        <dbReference type="EMBL" id="MFC3109161.1"/>
    </source>
</evidence>
<gene>
    <name evidence="2" type="ORF">ACFOFO_14520</name>
</gene>
<feature type="domain" description="DUF5615" evidence="1">
    <location>
        <begin position="25"/>
        <end position="99"/>
    </location>
</feature>
<dbReference type="InterPro" id="IPR041049">
    <property type="entry name" value="DUF5615"/>
</dbReference>
<evidence type="ECO:0000259" key="1">
    <source>
        <dbReference type="Pfam" id="PF18480"/>
    </source>
</evidence>
<sequence length="168" mass="19280">MWKPFPKLSDDEMRDFEREFKKKARFLVDENMGNDVAVLLRDFGYNAIFVAEAGLIGHPDETVFAYAWKDNRIILTHDRDYLDDRQFPFHRNPGVIVLPGAGGDGSLEPAIADLLRLVAPYGNAHIGAKIEVTQDRVWTVRGFIKAEGRHFEKRVKLERNGEALEWQP</sequence>
<accession>A0ABV7F4D7</accession>
<dbReference type="Proteomes" id="UP001595530">
    <property type="component" value="Unassembled WGS sequence"/>
</dbReference>
<dbReference type="Pfam" id="PF18480">
    <property type="entry name" value="DUF5615"/>
    <property type="match status" value="1"/>
</dbReference>
<proteinExistence type="predicted"/>
<dbReference type="RefSeq" id="WP_390331860.1">
    <property type="nucleotide sequence ID" value="NZ_JBHRTP010000041.1"/>
</dbReference>
<protein>
    <submittedName>
        <fullName evidence="2">DUF5615 family PIN-like protein</fullName>
    </submittedName>
</protein>
<evidence type="ECO:0000313" key="3">
    <source>
        <dbReference type="Proteomes" id="UP001595530"/>
    </source>
</evidence>
<keyword evidence="3" id="KW-1185">Reference proteome</keyword>
<organism evidence="2 3">
    <name type="scientific">Undibacterium arcticum</name>
    <dbReference type="NCBI Taxonomy" id="1762892"/>
    <lineage>
        <taxon>Bacteria</taxon>
        <taxon>Pseudomonadati</taxon>
        <taxon>Pseudomonadota</taxon>
        <taxon>Betaproteobacteria</taxon>
        <taxon>Burkholderiales</taxon>
        <taxon>Oxalobacteraceae</taxon>
        <taxon>Undibacterium</taxon>
    </lineage>
</organism>
<name>A0ABV7F4D7_9BURK</name>
<dbReference type="EMBL" id="JBHRTP010000041">
    <property type="protein sequence ID" value="MFC3109161.1"/>
    <property type="molecule type" value="Genomic_DNA"/>
</dbReference>
<reference evidence="3" key="1">
    <citation type="journal article" date="2019" name="Int. J. Syst. Evol. Microbiol.">
        <title>The Global Catalogue of Microorganisms (GCM) 10K type strain sequencing project: providing services to taxonomists for standard genome sequencing and annotation.</title>
        <authorList>
            <consortium name="The Broad Institute Genomics Platform"/>
            <consortium name="The Broad Institute Genome Sequencing Center for Infectious Disease"/>
            <person name="Wu L."/>
            <person name="Ma J."/>
        </authorList>
    </citation>
    <scope>NUCLEOTIDE SEQUENCE [LARGE SCALE GENOMIC DNA]</scope>
    <source>
        <strain evidence="3">KCTC 42986</strain>
    </source>
</reference>
<comment type="caution">
    <text evidence="2">The sequence shown here is derived from an EMBL/GenBank/DDBJ whole genome shotgun (WGS) entry which is preliminary data.</text>
</comment>